<accession>A0A392QVE8</accession>
<keyword evidence="3" id="KW-1185">Reference proteome</keyword>
<name>A0A392QVE8_9FABA</name>
<feature type="region of interest" description="Disordered" evidence="1">
    <location>
        <begin position="68"/>
        <end position="92"/>
    </location>
</feature>
<protein>
    <submittedName>
        <fullName evidence="2">Uncharacterized protein</fullName>
    </submittedName>
</protein>
<dbReference type="AlphaFoldDB" id="A0A392QVE8"/>
<evidence type="ECO:0000313" key="2">
    <source>
        <dbReference type="EMBL" id="MCI28341.1"/>
    </source>
</evidence>
<reference evidence="2 3" key="1">
    <citation type="journal article" date="2018" name="Front. Plant Sci.">
        <title>Red Clover (Trifolium pratense) and Zigzag Clover (T. medium) - A Picture of Genomic Similarities and Differences.</title>
        <authorList>
            <person name="Dluhosova J."/>
            <person name="Istvanek J."/>
            <person name="Nedelnik J."/>
            <person name="Repkova J."/>
        </authorList>
    </citation>
    <scope>NUCLEOTIDE SEQUENCE [LARGE SCALE GENOMIC DNA]</scope>
    <source>
        <strain evidence="3">cv. 10/8</strain>
        <tissue evidence="2">Leaf</tissue>
    </source>
</reference>
<sequence length="135" mass="15774">MFHSEVEFRFPVTYLVYGASSHVKEGSESQLKIYRLGLEQAKKKDDEKMVDEFKKRIQPLEEAALRKLKKSKRKMKGRMNMEKQEKEEVQTPVKDVELQNVVDVTVPEHSVLEEKKEEVQTPVKDVELQNVVDVT</sequence>
<organism evidence="2 3">
    <name type="scientific">Trifolium medium</name>
    <dbReference type="NCBI Taxonomy" id="97028"/>
    <lineage>
        <taxon>Eukaryota</taxon>
        <taxon>Viridiplantae</taxon>
        <taxon>Streptophyta</taxon>
        <taxon>Embryophyta</taxon>
        <taxon>Tracheophyta</taxon>
        <taxon>Spermatophyta</taxon>
        <taxon>Magnoliopsida</taxon>
        <taxon>eudicotyledons</taxon>
        <taxon>Gunneridae</taxon>
        <taxon>Pentapetalae</taxon>
        <taxon>rosids</taxon>
        <taxon>fabids</taxon>
        <taxon>Fabales</taxon>
        <taxon>Fabaceae</taxon>
        <taxon>Papilionoideae</taxon>
        <taxon>50 kb inversion clade</taxon>
        <taxon>NPAAA clade</taxon>
        <taxon>Hologalegina</taxon>
        <taxon>IRL clade</taxon>
        <taxon>Trifolieae</taxon>
        <taxon>Trifolium</taxon>
    </lineage>
</organism>
<feature type="compositionally biased region" description="Basic residues" evidence="1">
    <location>
        <begin position="68"/>
        <end position="77"/>
    </location>
</feature>
<comment type="caution">
    <text evidence="2">The sequence shown here is derived from an EMBL/GenBank/DDBJ whole genome shotgun (WGS) entry which is preliminary data.</text>
</comment>
<evidence type="ECO:0000256" key="1">
    <source>
        <dbReference type="SAM" id="MobiDB-lite"/>
    </source>
</evidence>
<dbReference type="EMBL" id="LXQA010165093">
    <property type="protein sequence ID" value="MCI28341.1"/>
    <property type="molecule type" value="Genomic_DNA"/>
</dbReference>
<proteinExistence type="predicted"/>
<feature type="non-terminal residue" evidence="2">
    <location>
        <position position="135"/>
    </location>
</feature>
<dbReference type="Proteomes" id="UP000265520">
    <property type="component" value="Unassembled WGS sequence"/>
</dbReference>
<feature type="compositionally biased region" description="Basic and acidic residues" evidence="1">
    <location>
        <begin position="79"/>
        <end position="92"/>
    </location>
</feature>
<evidence type="ECO:0000313" key="3">
    <source>
        <dbReference type="Proteomes" id="UP000265520"/>
    </source>
</evidence>